<dbReference type="EMBL" id="FXTX01000012">
    <property type="protein sequence ID" value="SMP14256.1"/>
    <property type="molecule type" value="Genomic_DNA"/>
</dbReference>
<dbReference type="InterPro" id="IPR017087">
    <property type="entry name" value="UCP037004"/>
</dbReference>
<dbReference type="PANTHER" id="PTHR30087">
    <property type="entry name" value="INNER MEMBRANE PROTEIN"/>
    <property type="match status" value="1"/>
</dbReference>
<dbReference type="InterPro" id="IPR007553">
    <property type="entry name" value="2-thiour_desulf"/>
</dbReference>
<feature type="domain" description="DUF1722" evidence="1">
    <location>
        <begin position="187"/>
        <end position="303"/>
    </location>
</feature>
<dbReference type="Pfam" id="PF08349">
    <property type="entry name" value="DUF1722"/>
    <property type="match status" value="1"/>
</dbReference>
<proteinExistence type="predicted"/>
<evidence type="ECO:0000259" key="1">
    <source>
        <dbReference type="Pfam" id="PF08349"/>
    </source>
</evidence>
<comment type="caution">
    <text evidence="2">The sequence shown here is derived from an EMBL/GenBank/DDBJ whole genome shotgun (WGS) entry which is preliminary data.</text>
</comment>
<name>A0AA45WMK9_9AQUI</name>
<dbReference type="PIRSF" id="PIRSF037004">
    <property type="entry name" value="UCP037004"/>
    <property type="match status" value="1"/>
</dbReference>
<protein>
    <submittedName>
        <fullName evidence="2">Uncharacterized conserved protein YbbK, DUF523 family</fullName>
    </submittedName>
</protein>
<sequence>MKPNIVISECINLKPVRYNGGIVNDEFAKKLSEYVNYIPVCPEVAIGMGVPRNPVILIEKDNDIKMIDPQTQKDYTDQIIQFSQDFLKNLKDIDGFLLKSKSPSCGVKSAKKYIQNNKVAVGKTNGLFAQKVIENFPDIPVEDEGRLKDNNIRRNFLVKIFSFSDLRYTLQNTKDINQLIDFHKRYKYLLMLYHQTNLKKLGQIVANWKKIGLEETKIQYETIFKKSFHKTPSVRSHINVLQHIYGHFSKNLSKKEKEYIQNLFEKAINKKIDISVVIEYIKGFAFRFENEYLMVQKYFEPYPHDLNLTFSEDKF</sequence>
<dbReference type="InterPro" id="IPR013560">
    <property type="entry name" value="DUF1722"/>
</dbReference>
<dbReference type="Pfam" id="PF04463">
    <property type="entry name" value="2-thiour_desulf"/>
    <property type="match status" value="1"/>
</dbReference>
<gene>
    <name evidence="2" type="ORF">SAMN06264868_11232</name>
</gene>
<organism evidence="2 3">
    <name type="scientific">Venenivibrio stagnispumantis</name>
    <dbReference type="NCBI Taxonomy" id="407998"/>
    <lineage>
        <taxon>Bacteria</taxon>
        <taxon>Pseudomonadati</taxon>
        <taxon>Aquificota</taxon>
        <taxon>Aquificia</taxon>
        <taxon>Aquificales</taxon>
        <taxon>Hydrogenothermaceae</taxon>
        <taxon>Venenivibrio</taxon>
    </lineage>
</organism>
<dbReference type="PANTHER" id="PTHR30087:SF0">
    <property type="entry name" value="INNER MEMBRANE PROTEIN"/>
    <property type="match status" value="1"/>
</dbReference>
<reference evidence="2" key="1">
    <citation type="submission" date="2017-05" db="EMBL/GenBank/DDBJ databases">
        <authorList>
            <person name="Varghese N."/>
            <person name="Submissions S."/>
        </authorList>
    </citation>
    <scope>NUCLEOTIDE SEQUENCE</scope>
    <source>
        <strain evidence="2">DSM 18763</strain>
    </source>
</reference>
<dbReference type="RefSeq" id="WP_265134630.1">
    <property type="nucleotide sequence ID" value="NZ_FXTX01000012.1"/>
</dbReference>
<dbReference type="Proteomes" id="UP001157947">
    <property type="component" value="Unassembled WGS sequence"/>
</dbReference>
<dbReference type="AlphaFoldDB" id="A0AA45WMK9"/>
<evidence type="ECO:0000313" key="3">
    <source>
        <dbReference type="Proteomes" id="UP001157947"/>
    </source>
</evidence>
<accession>A0AA45WMK9</accession>
<keyword evidence="3" id="KW-1185">Reference proteome</keyword>
<evidence type="ECO:0000313" key="2">
    <source>
        <dbReference type="EMBL" id="SMP14256.1"/>
    </source>
</evidence>